<dbReference type="PROSITE" id="PS50937">
    <property type="entry name" value="HTH_MERR_2"/>
    <property type="match status" value="1"/>
</dbReference>
<dbReference type="GO" id="GO:0003677">
    <property type="term" value="F:DNA binding"/>
    <property type="evidence" value="ECO:0007669"/>
    <property type="project" value="UniProtKB-KW"/>
</dbReference>
<dbReference type="InterPro" id="IPR009061">
    <property type="entry name" value="DNA-bd_dom_put_sf"/>
</dbReference>
<dbReference type="EMBL" id="SMZX01000001">
    <property type="protein sequence ID" value="TDL46332.1"/>
    <property type="molecule type" value="Genomic_DNA"/>
</dbReference>
<dbReference type="InterPro" id="IPR011256">
    <property type="entry name" value="Reg_factor_effector_dom_sf"/>
</dbReference>
<evidence type="ECO:0000313" key="3">
    <source>
        <dbReference type="EMBL" id="TDL46332.1"/>
    </source>
</evidence>
<evidence type="ECO:0000259" key="2">
    <source>
        <dbReference type="PROSITE" id="PS50937"/>
    </source>
</evidence>
<dbReference type="InterPro" id="IPR029442">
    <property type="entry name" value="GyrI-like"/>
</dbReference>
<dbReference type="Pfam" id="PF06445">
    <property type="entry name" value="GyrI-like"/>
    <property type="match status" value="1"/>
</dbReference>
<dbReference type="Proteomes" id="UP000295633">
    <property type="component" value="Unassembled WGS sequence"/>
</dbReference>
<organism evidence="3 4">
    <name type="scientific">Microbacterium oleivorans</name>
    <dbReference type="NCBI Taxonomy" id="273677"/>
    <lineage>
        <taxon>Bacteria</taxon>
        <taxon>Bacillati</taxon>
        <taxon>Actinomycetota</taxon>
        <taxon>Actinomycetes</taxon>
        <taxon>Micrococcales</taxon>
        <taxon>Microbacteriaceae</taxon>
        <taxon>Microbacterium</taxon>
    </lineage>
</organism>
<accession>A0A4R5YNU7</accession>
<dbReference type="AlphaFoldDB" id="A0A4R5YNU7"/>
<feature type="domain" description="HTH merR-type" evidence="2">
    <location>
        <begin position="1"/>
        <end position="70"/>
    </location>
</feature>
<protein>
    <submittedName>
        <fullName evidence="3">MerR family transcriptional regulator</fullName>
    </submittedName>
</protein>
<dbReference type="SMART" id="SM00422">
    <property type="entry name" value="HTH_MERR"/>
    <property type="match status" value="1"/>
</dbReference>
<comment type="caution">
    <text evidence="3">The sequence shown here is derived from an EMBL/GenBank/DDBJ whole genome shotgun (WGS) entry which is preliminary data.</text>
</comment>
<evidence type="ECO:0000256" key="1">
    <source>
        <dbReference type="ARBA" id="ARBA00023125"/>
    </source>
</evidence>
<dbReference type="SUPFAM" id="SSF55136">
    <property type="entry name" value="Probable bacterial effector-binding domain"/>
    <property type="match status" value="1"/>
</dbReference>
<name>A0A4R5YNU7_9MICO</name>
<gene>
    <name evidence="3" type="ORF">E2R54_00870</name>
</gene>
<evidence type="ECO:0000313" key="4">
    <source>
        <dbReference type="Proteomes" id="UP000295633"/>
    </source>
</evidence>
<dbReference type="SUPFAM" id="SSF46955">
    <property type="entry name" value="Putative DNA-binding domain"/>
    <property type="match status" value="1"/>
</dbReference>
<dbReference type="PANTHER" id="PTHR30204">
    <property type="entry name" value="REDOX-CYCLING DRUG-SENSING TRANSCRIPTIONAL ACTIVATOR SOXR"/>
    <property type="match status" value="1"/>
</dbReference>
<dbReference type="Gene3D" id="1.10.1660.10">
    <property type="match status" value="1"/>
</dbReference>
<dbReference type="InterPro" id="IPR000551">
    <property type="entry name" value="MerR-type_HTH_dom"/>
</dbReference>
<proteinExistence type="predicted"/>
<dbReference type="InterPro" id="IPR047057">
    <property type="entry name" value="MerR_fam"/>
</dbReference>
<keyword evidence="1" id="KW-0238">DNA-binding</keyword>
<dbReference type="PANTHER" id="PTHR30204:SF97">
    <property type="entry name" value="MERR FAMILY REGULATORY PROTEIN"/>
    <property type="match status" value="1"/>
</dbReference>
<sequence>MTAGRFGASTLLTAKALRIYAERGLLPPRRVDAETGYRYYSADQVPTGWLIALLRSADLSLDQIASIVDLSEEDPDAAVALLDEATAAMDRRTQAHHVVLARARLHLTKETLMSAVDTAIEGDRPVLSVMRRMAPHEMDQIIHDEVYHLRQIAAGAGLQVTGDAFGVFHAPVTDDSDGPLEIVIPVDGLIDGTEDVRSYRMTGGQVALRHAEGRETDFPEILALYDEVYAWITDAGRTPIGPPREIWHNSPRDDEPLRLTVVWPFAG</sequence>
<dbReference type="GO" id="GO:0003700">
    <property type="term" value="F:DNA-binding transcription factor activity"/>
    <property type="evidence" value="ECO:0007669"/>
    <property type="project" value="InterPro"/>
</dbReference>
<reference evidence="3 4" key="1">
    <citation type="submission" date="2019-03" db="EMBL/GenBank/DDBJ databases">
        <title>Genome Sequencing and Assembly of Various Microbes Isolated from Partially Reclaimed Soil and Acid Mine Drainage (AMD) Site.</title>
        <authorList>
            <person name="Steinbock B."/>
            <person name="Bechtold R."/>
            <person name="Sevigny J.L."/>
            <person name="Thomas D."/>
            <person name="Cuthill L.R."/>
            <person name="Aveiro Johannsen E.J."/>
            <person name="Thomas K."/>
            <person name="Ghosh A."/>
        </authorList>
    </citation>
    <scope>NUCLEOTIDE SEQUENCE [LARGE SCALE GENOMIC DNA]</scope>
    <source>
        <strain evidence="3 4">F-B2</strain>
    </source>
</reference>
<dbReference type="Gene3D" id="3.20.80.10">
    <property type="entry name" value="Regulatory factor, effector binding domain"/>
    <property type="match status" value="1"/>
</dbReference>
<dbReference type="STRING" id="273677.BW34_02678"/>
<dbReference type="Pfam" id="PF13411">
    <property type="entry name" value="MerR_1"/>
    <property type="match status" value="1"/>
</dbReference>